<evidence type="ECO:0000313" key="4">
    <source>
        <dbReference type="Proteomes" id="UP000028760"/>
    </source>
</evidence>
<dbReference type="Gene3D" id="3.40.50.300">
    <property type="entry name" value="P-loop containing nucleotide triphosphate hydrolases"/>
    <property type="match status" value="1"/>
</dbReference>
<evidence type="ECO:0000256" key="1">
    <source>
        <dbReference type="SAM" id="Coils"/>
    </source>
</evidence>
<feature type="compositionally biased region" description="Polar residues" evidence="2">
    <location>
        <begin position="62"/>
        <end position="84"/>
    </location>
</feature>
<protein>
    <recommendedName>
        <fullName evidence="5">SAM domain-containing protein</fullName>
    </recommendedName>
</protein>
<reference evidence="3" key="2">
    <citation type="submission" date="2025-08" db="UniProtKB">
        <authorList>
            <consortium name="Ensembl"/>
        </authorList>
    </citation>
    <scope>IDENTIFICATION</scope>
</reference>
<evidence type="ECO:0000256" key="2">
    <source>
        <dbReference type="SAM" id="MobiDB-lite"/>
    </source>
</evidence>
<dbReference type="STRING" id="48698.ENSPFOP00000021794"/>
<dbReference type="GeneTree" id="ENSGT00940000170941"/>
<organism evidence="3 4">
    <name type="scientific">Poecilia formosa</name>
    <name type="common">Amazon molly</name>
    <name type="synonym">Limia formosa</name>
    <dbReference type="NCBI Taxonomy" id="48698"/>
    <lineage>
        <taxon>Eukaryota</taxon>
        <taxon>Metazoa</taxon>
        <taxon>Chordata</taxon>
        <taxon>Craniata</taxon>
        <taxon>Vertebrata</taxon>
        <taxon>Euteleostomi</taxon>
        <taxon>Actinopterygii</taxon>
        <taxon>Neopterygii</taxon>
        <taxon>Teleostei</taxon>
        <taxon>Neoteleostei</taxon>
        <taxon>Acanthomorphata</taxon>
        <taxon>Ovalentaria</taxon>
        <taxon>Atherinomorphae</taxon>
        <taxon>Cyprinodontiformes</taxon>
        <taxon>Poeciliidae</taxon>
        <taxon>Poeciliinae</taxon>
        <taxon>Poecilia</taxon>
    </lineage>
</organism>
<feature type="coiled-coil region" evidence="1">
    <location>
        <begin position="128"/>
        <end position="155"/>
    </location>
</feature>
<dbReference type="GO" id="GO:0003924">
    <property type="term" value="F:GTPase activity"/>
    <property type="evidence" value="ECO:0007669"/>
    <property type="project" value="TreeGrafter"/>
</dbReference>
<feature type="region of interest" description="Disordered" evidence="2">
    <location>
        <begin position="62"/>
        <end position="102"/>
    </location>
</feature>
<dbReference type="Ensembl" id="ENSPFOT00000025265.1">
    <property type="protein sequence ID" value="ENSPFOP00000021794.1"/>
    <property type="gene ID" value="ENSPFOG00000023753.1"/>
</dbReference>
<reference evidence="3" key="3">
    <citation type="submission" date="2025-09" db="UniProtKB">
        <authorList>
            <consortium name="Ensembl"/>
        </authorList>
    </citation>
    <scope>IDENTIFICATION</scope>
</reference>
<dbReference type="InterPro" id="IPR053082">
    <property type="entry name" value="Nuclear_GTPase_SLIP-GC"/>
</dbReference>
<dbReference type="PANTHER" id="PTHR47308">
    <property type="entry name" value="NUCLEAR GTPASE SLIP-GC"/>
    <property type="match status" value="1"/>
</dbReference>
<evidence type="ECO:0008006" key="5">
    <source>
        <dbReference type="Google" id="ProtNLM"/>
    </source>
</evidence>
<dbReference type="InterPro" id="IPR013761">
    <property type="entry name" value="SAM/pointed_sf"/>
</dbReference>
<sequence length="263" mass="30148">MDDFVRDTLAQAGLSDWIKVFKDEGIDTETFYMLQDANIEKLIPKMGPNLKFKKLLRRLKAEQTQNESPNHFPTHVLPSTSGTEQGKRKSGQQLDSKGQPAAKRKFIEREAKILSEVRNIMEDITAKLQDDSDLNKFLKEKIENLETEKRELVGVFGKTGAGKTSLINAVLEEENLLPCGRVKACTSVMIKVEANRHNKKYEAEIEFISPEDWEDELGSLLCIIQDNDDYDTREEYRDALDKLSALYGEEWRGKSCKQLMDRK</sequence>
<keyword evidence="4" id="KW-1185">Reference proteome</keyword>
<reference evidence="4" key="1">
    <citation type="submission" date="2013-10" db="EMBL/GenBank/DDBJ databases">
        <authorList>
            <person name="Schartl M."/>
            <person name="Warren W."/>
        </authorList>
    </citation>
    <scope>NUCLEOTIDE SEQUENCE [LARGE SCALE GENOMIC DNA]</scope>
    <source>
        <strain evidence="4">female</strain>
    </source>
</reference>
<dbReference type="PANTHER" id="PTHR47308:SF1">
    <property type="entry name" value="NUCLEAR GTPASE SLIP-GC"/>
    <property type="match status" value="1"/>
</dbReference>
<evidence type="ECO:0000313" key="3">
    <source>
        <dbReference type="Ensembl" id="ENSPFOP00000021794.1"/>
    </source>
</evidence>
<dbReference type="AlphaFoldDB" id="A0A096LRK3"/>
<proteinExistence type="predicted"/>
<dbReference type="eggNOG" id="ENOG502QU12">
    <property type="taxonomic scope" value="Eukaryota"/>
</dbReference>
<dbReference type="SUPFAM" id="SSF52540">
    <property type="entry name" value="P-loop containing nucleoside triphosphate hydrolases"/>
    <property type="match status" value="1"/>
</dbReference>
<name>A0A096LRK3_POEFO</name>
<dbReference type="Proteomes" id="UP000028760">
    <property type="component" value="Unassembled WGS sequence"/>
</dbReference>
<dbReference type="OMA" id="EVRNIME"/>
<accession>A0A096LRK3</accession>
<dbReference type="InterPro" id="IPR027417">
    <property type="entry name" value="P-loop_NTPase"/>
</dbReference>
<keyword evidence="1" id="KW-0175">Coiled coil</keyword>
<dbReference type="EMBL" id="AYCK01027674">
    <property type="status" value="NOT_ANNOTATED_CDS"/>
    <property type="molecule type" value="Genomic_DNA"/>
</dbReference>
<dbReference type="Gene3D" id="1.10.150.50">
    <property type="entry name" value="Transcription Factor, Ets-1"/>
    <property type="match status" value="1"/>
</dbReference>